<keyword evidence="3" id="KW-0399">Innate immunity</keyword>
<name>A0A5J5CC18_9PERO</name>
<keyword evidence="4" id="KW-0832">Ubl conjugation</keyword>
<keyword evidence="8" id="KW-1185">Reference proteome</keyword>
<protein>
    <recommendedName>
        <fullName evidence="6">Caspase recruitment domain-containing protein</fullName>
    </recommendedName>
</protein>
<dbReference type="Gene3D" id="1.10.533.10">
    <property type="entry name" value="Death Domain, Fas"/>
    <property type="match status" value="1"/>
</dbReference>
<feature type="domain" description="Caspase recruitment" evidence="6">
    <location>
        <begin position="56"/>
        <end position="131"/>
    </location>
</feature>
<reference evidence="7 8" key="1">
    <citation type="submission" date="2019-08" db="EMBL/GenBank/DDBJ databases">
        <title>A chromosome-level genome assembly, high-density linkage maps, and genome scans reveal the genomic architecture of hybrid incompatibilities underlying speciation via character displacement in darters (Percidae: Etheostominae).</title>
        <authorList>
            <person name="Moran R.L."/>
            <person name="Catchen J.M."/>
            <person name="Fuller R.C."/>
        </authorList>
    </citation>
    <scope>NUCLEOTIDE SEQUENCE [LARGE SCALE GENOMIC DNA]</scope>
    <source>
        <strain evidence="7">EspeVRDwgs_2016</strain>
        <tissue evidence="7">Muscle</tissue>
    </source>
</reference>
<sequence>MPFASDKLYNGYLRRNMATIVNTISIPTPLPSSGHTSILHPLPVIGPSQKMSFASDKLYNGYLRRNMPTIVTKVKPTQIMLHLPCLTAHDRESIEAKRETYGNYDSMVVLLDCLKRRENWPEQFQSQLPSNDCRQGPHPSCTLCQSSVPPRRWCKQSGYCYSTS</sequence>
<evidence type="ECO:0000313" key="8">
    <source>
        <dbReference type="Proteomes" id="UP000327493"/>
    </source>
</evidence>
<dbReference type="GO" id="GO:0045087">
    <property type="term" value="P:innate immune response"/>
    <property type="evidence" value="ECO:0007669"/>
    <property type="project" value="UniProtKB-KW"/>
</dbReference>
<evidence type="ECO:0000256" key="4">
    <source>
        <dbReference type="ARBA" id="ARBA00022843"/>
    </source>
</evidence>
<dbReference type="InterPro" id="IPR011029">
    <property type="entry name" value="DEATH-like_dom_sf"/>
</dbReference>
<keyword evidence="2" id="KW-0597">Phosphoprotein</keyword>
<comment type="caution">
    <text evidence="7">The sequence shown here is derived from an EMBL/GenBank/DDBJ whole genome shotgun (WGS) entry which is preliminary data.</text>
</comment>
<evidence type="ECO:0000256" key="5">
    <source>
        <dbReference type="ARBA" id="ARBA00022859"/>
    </source>
</evidence>
<keyword evidence="1" id="KW-1017">Isopeptide bond</keyword>
<dbReference type="AlphaFoldDB" id="A0A5J5CC18"/>
<keyword evidence="5" id="KW-0391">Immunity</keyword>
<proteinExistence type="predicted"/>
<evidence type="ECO:0000313" key="7">
    <source>
        <dbReference type="EMBL" id="KAA8579257.1"/>
    </source>
</evidence>
<evidence type="ECO:0000256" key="2">
    <source>
        <dbReference type="ARBA" id="ARBA00022553"/>
    </source>
</evidence>
<evidence type="ECO:0000259" key="6">
    <source>
        <dbReference type="Pfam" id="PF16739"/>
    </source>
</evidence>
<organism evidence="7 8">
    <name type="scientific">Etheostoma spectabile</name>
    <name type="common">orangethroat darter</name>
    <dbReference type="NCBI Taxonomy" id="54343"/>
    <lineage>
        <taxon>Eukaryota</taxon>
        <taxon>Metazoa</taxon>
        <taxon>Chordata</taxon>
        <taxon>Craniata</taxon>
        <taxon>Vertebrata</taxon>
        <taxon>Euteleostomi</taxon>
        <taxon>Actinopterygii</taxon>
        <taxon>Neopterygii</taxon>
        <taxon>Teleostei</taxon>
        <taxon>Neoteleostei</taxon>
        <taxon>Acanthomorphata</taxon>
        <taxon>Eupercaria</taxon>
        <taxon>Perciformes</taxon>
        <taxon>Percoidei</taxon>
        <taxon>Percidae</taxon>
        <taxon>Etheostomatinae</taxon>
        <taxon>Etheostoma</taxon>
    </lineage>
</organism>
<dbReference type="EMBL" id="VOFY01000038">
    <property type="protein sequence ID" value="KAA8579257.1"/>
    <property type="molecule type" value="Genomic_DNA"/>
</dbReference>
<evidence type="ECO:0000256" key="3">
    <source>
        <dbReference type="ARBA" id="ARBA00022588"/>
    </source>
</evidence>
<dbReference type="GO" id="GO:0005737">
    <property type="term" value="C:cytoplasm"/>
    <property type="evidence" value="ECO:0007669"/>
    <property type="project" value="UniProtKB-ARBA"/>
</dbReference>
<dbReference type="InterPro" id="IPR031964">
    <property type="entry name" value="CARD_dom"/>
</dbReference>
<dbReference type="Proteomes" id="UP000327493">
    <property type="component" value="Unassembled WGS sequence"/>
</dbReference>
<evidence type="ECO:0000256" key="1">
    <source>
        <dbReference type="ARBA" id="ARBA00022499"/>
    </source>
</evidence>
<accession>A0A5J5CC18</accession>
<dbReference type="Pfam" id="PF16739">
    <property type="entry name" value="CARD_2"/>
    <property type="match status" value="1"/>
</dbReference>
<gene>
    <name evidence="7" type="ORF">FQN60_007198</name>
</gene>